<evidence type="ECO:0000259" key="6">
    <source>
        <dbReference type="PROSITE" id="PS50885"/>
    </source>
</evidence>
<dbReference type="GO" id="GO:0016020">
    <property type="term" value="C:membrane"/>
    <property type="evidence" value="ECO:0007669"/>
    <property type="project" value="InterPro"/>
</dbReference>
<dbReference type="RefSeq" id="WP_155474513.1">
    <property type="nucleotide sequence ID" value="NZ_WNKU01000001.1"/>
</dbReference>
<organism evidence="7 8">
    <name type="scientific">Heliobacterium mobile</name>
    <name type="common">Heliobacillus mobilis</name>
    <dbReference type="NCBI Taxonomy" id="28064"/>
    <lineage>
        <taxon>Bacteria</taxon>
        <taxon>Bacillati</taxon>
        <taxon>Bacillota</taxon>
        <taxon>Clostridia</taxon>
        <taxon>Eubacteriales</taxon>
        <taxon>Heliobacteriaceae</taxon>
        <taxon>Heliobacterium</taxon>
    </lineage>
</organism>
<dbReference type="SUPFAM" id="SSF58104">
    <property type="entry name" value="Methyl-accepting chemotaxis protein (MCP) signaling domain"/>
    <property type="match status" value="1"/>
</dbReference>
<keyword evidence="8" id="KW-1185">Reference proteome</keyword>
<evidence type="ECO:0000256" key="2">
    <source>
        <dbReference type="ARBA" id="ARBA00029447"/>
    </source>
</evidence>
<dbReference type="SUPFAM" id="SSF103190">
    <property type="entry name" value="Sensory domain-like"/>
    <property type="match status" value="1"/>
</dbReference>
<name>A0A6I3SG96_HELMO</name>
<evidence type="ECO:0000259" key="5">
    <source>
        <dbReference type="PROSITE" id="PS50111"/>
    </source>
</evidence>
<evidence type="ECO:0000313" key="8">
    <source>
        <dbReference type="Proteomes" id="UP000430670"/>
    </source>
</evidence>
<proteinExistence type="inferred from homology"/>
<dbReference type="Pfam" id="PF14827">
    <property type="entry name" value="dCache_3"/>
    <property type="match status" value="1"/>
</dbReference>
<evidence type="ECO:0000256" key="4">
    <source>
        <dbReference type="SAM" id="Phobius"/>
    </source>
</evidence>
<keyword evidence="4" id="KW-0812">Transmembrane</keyword>
<keyword evidence="4" id="KW-0472">Membrane</keyword>
<comment type="similarity">
    <text evidence="2">Belongs to the methyl-accepting chemotaxis (MCP) protein family.</text>
</comment>
<evidence type="ECO:0000313" key="7">
    <source>
        <dbReference type="EMBL" id="MTV47381.1"/>
    </source>
</evidence>
<dbReference type="GO" id="GO:0007165">
    <property type="term" value="P:signal transduction"/>
    <property type="evidence" value="ECO:0007669"/>
    <property type="project" value="UniProtKB-KW"/>
</dbReference>
<dbReference type="Pfam" id="PF00015">
    <property type="entry name" value="MCPsignal"/>
    <property type="match status" value="1"/>
</dbReference>
<dbReference type="InterPro" id="IPR004089">
    <property type="entry name" value="MCPsignal_dom"/>
</dbReference>
<dbReference type="SMART" id="SM00304">
    <property type="entry name" value="HAMP"/>
    <property type="match status" value="1"/>
</dbReference>
<feature type="transmembrane region" description="Helical" evidence="4">
    <location>
        <begin position="304"/>
        <end position="327"/>
    </location>
</feature>
<keyword evidence="1 3" id="KW-0807">Transducer</keyword>
<reference evidence="7 8" key="1">
    <citation type="submission" date="2019-11" db="EMBL/GenBank/DDBJ databases">
        <title>Whole-genome sequence of a the green, strictly anaerobic photosynthetic bacterium Heliobacillus mobilis DSM 6151.</title>
        <authorList>
            <person name="Kyndt J.A."/>
            <person name="Meyer T.E."/>
        </authorList>
    </citation>
    <scope>NUCLEOTIDE SEQUENCE [LARGE SCALE GENOMIC DNA]</scope>
    <source>
        <strain evidence="7 8">DSM 6151</strain>
    </source>
</reference>
<keyword evidence="4" id="KW-1133">Transmembrane helix</keyword>
<dbReference type="Gene3D" id="6.10.340.10">
    <property type="match status" value="1"/>
</dbReference>
<gene>
    <name evidence="7" type="ORF">GJ688_00115</name>
</gene>
<dbReference type="PANTHER" id="PTHR32089">
    <property type="entry name" value="METHYL-ACCEPTING CHEMOTAXIS PROTEIN MCPB"/>
    <property type="match status" value="1"/>
</dbReference>
<accession>A0A6I3SG96</accession>
<dbReference type="CDD" id="cd06225">
    <property type="entry name" value="HAMP"/>
    <property type="match status" value="1"/>
</dbReference>
<protein>
    <submittedName>
        <fullName evidence="7">HAMP domain-containing protein</fullName>
    </submittedName>
</protein>
<feature type="domain" description="HAMP" evidence="6">
    <location>
        <begin position="324"/>
        <end position="378"/>
    </location>
</feature>
<dbReference type="OrthoDB" id="9804712at2"/>
<dbReference type="EMBL" id="WNKU01000001">
    <property type="protein sequence ID" value="MTV47381.1"/>
    <property type="molecule type" value="Genomic_DNA"/>
</dbReference>
<evidence type="ECO:0000256" key="1">
    <source>
        <dbReference type="ARBA" id="ARBA00023224"/>
    </source>
</evidence>
<sequence>MKNYSIKKKILLATIISIFISTSAVGALILKSYNDEASTYSREQITISRKNFEHLVSSDVSMMSATMNALMDNPQIAQIFIQRDRDMLYKTISPLFNQLKERYRITHWYFHNAEPDKTAFLRVHQPDNFGDVINRVTYRKAIEQQGFSSGLELGKTAFALRVVAPYRYQGQLIGYMELGEEVDHFLGILKNQTGYDYGMIIKKEYLDEKEWAKNRKNHGLDNNWNNSSSSVLVDKTRDSEDIFAYAEAIDNLPDDGLVLDQISREGSVFAKAIFPIFDAGNQKVGGVVVLRDITSAYQAMQKKLALQITIVLLINIAVTLVLTRLTYQPIVRLSRLAKEIAAGNLDVLQNETQNKDDEIGDLQSAINTNINDIKAIIRQIRKQSDDVVIISQHLAKAFTEISDASEEVSHSIQELADGASKQAQDVFEARNLASEMIEISQVVDSERERLVNIVRETSSLTDNGNILIQNAVNRMNQIAETNQHNVEQIKALENSSREISTIVDMITTIAGQTNMLALNAAIEAARAGEMGRGFGVVASEVSKLADESNQAAQQIADRIKTVQSAVKHIANNINEGTRQIVDGVEIANAAGNGYTKISQSITAFLGEIGKLNASTEKLIVKAQSVMQVIDQVASVTEESSQVVLNISASTEEQAATMHDISSTSQRMAQLSTDLTDIIKKFTI</sequence>
<dbReference type="Pfam" id="PF00672">
    <property type="entry name" value="HAMP"/>
    <property type="match status" value="1"/>
</dbReference>
<comment type="caution">
    <text evidence="7">The sequence shown here is derived from an EMBL/GenBank/DDBJ whole genome shotgun (WGS) entry which is preliminary data.</text>
</comment>
<feature type="domain" description="Methyl-accepting transducer" evidence="5">
    <location>
        <begin position="397"/>
        <end position="668"/>
    </location>
</feature>
<dbReference type="PANTHER" id="PTHR32089:SF112">
    <property type="entry name" value="LYSOZYME-LIKE PROTEIN-RELATED"/>
    <property type="match status" value="1"/>
</dbReference>
<dbReference type="PROSITE" id="PS50111">
    <property type="entry name" value="CHEMOTAXIS_TRANSDUC_2"/>
    <property type="match status" value="1"/>
</dbReference>
<dbReference type="InterPro" id="IPR003660">
    <property type="entry name" value="HAMP_dom"/>
</dbReference>
<dbReference type="AlphaFoldDB" id="A0A6I3SG96"/>
<dbReference type="Gene3D" id="1.10.287.950">
    <property type="entry name" value="Methyl-accepting chemotaxis protein"/>
    <property type="match status" value="1"/>
</dbReference>
<dbReference type="InterPro" id="IPR029150">
    <property type="entry name" value="dCache_3"/>
</dbReference>
<dbReference type="Proteomes" id="UP000430670">
    <property type="component" value="Unassembled WGS sequence"/>
</dbReference>
<dbReference type="SMART" id="SM00283">
    <property type="entry name" value="MA"/>
    <property type="match status" value="1"/>
</dbReference>
<dbReference type="InterPro" id="IPR029151">
    <property type="entry name" value="Sensor-like_sf"/>
</dbReference>
<dbReference type="PROSITE" id="PS50885">
    <property type="entry name" value="HAMP"/>
    <property type="match status" value="1"/>
</dbReference>
<evidence type="ECO:0000256" key="3">
    <source>
        <dbReference type="PROSITE-ProRule" id="PRU00284"/>
    </source>
</evidence>